<sequence length="173" mass="18861">AYESAALRTPIITKAATSGVAYFFGDALAQLRVGSGSAKQRFDLRRAARSTLAGFVSHGPQLHYWCLFLDAQVRLGSAAATLVAKIVLDQTVFSLYLNGVYCALVEALKGAPPAAVWRRVRAAALPSLVSSWRFWPWVHALTYSVVPLHLRVLWVDCVEVVWVSILATCTSKA</sequence>
<dbReference type="HOGENOM" id="CLU_049109_6_2_1"/>
<keyword evidence="4" id="KW-1133">Transmembrane helix</keyword>
<dbReference type="Proteomes" id="UP000013827">
    <property type="component" value="Unassembled WGS sequence"/>
</dbReference>
<evidence type="ECO:0000256" key="1">
    <source>
        <dbReference type="ARBA" id="ARBA00004141"/>
    </source>
</evidence>
<dbReference type="Pfam" id="PF04117">
    <property type="entry name" value="Mpv17_PMP22"/>
    <property type="match status" value="1"/>
</dbReference>
<accession>A0A0D3K4L8</accession>
<dbReference type="InterPro" id="IPR007248">
    <property type="entry name" value="Mpv17_PMP22"/>
</dbReference>
<dbReference type="AlphaFoldDB" id="A0A0D3K4L8"/>
<dbReference type="GeneID" id="17275976"/>
<protein>
    <recommendedName>
        <fullName evidence="9">Peroxisomal membrane protein</fullName>
    </recommendedName>
</protein>
<comment type="subcellular location">
    <subcellularLocation>
        <location evidence="1">Membrane</location>
        <topology evidence="1">Multi-pass membrane protein</topology>
    </subcellularLocation>
</comment>
<evidence type="ECO:0000313" key="8">
    <source>
        <dbReference type="Proteomes" id="UP000013827"/>
    </source>
</evidence>
<dbReference type="eggNOG" id="KOG1944">
    <property type="taxonomic scope" value="Eukaryota"/>
</dbReference>
<dbReference type="PANTHER" id="PTHR11266:SF121">
    <property type="entry name" value="OS09G0315000 PROTEIN"/>
    <property type="match status" value="1"/>
</dbReference>
<organism evidence="7 8">
    <name type="scientific">Emiliania huxleyi (strain CCMP1516)</name>
    <dbReference type="NCBI Taxonomy" id="280463"/>
    <lineage>
        <taxon>Eukaryota</taxon>
        <taxon>Haptista</taxon>
        <taxon>Haptophyta</taxon>
        <taxon>Prymnesiophyceae</taxon>
        <taxon>Isochrysidales</taxon>
        <taxon>Noelaerhabdaceae</taxon>
        <taxon>Emiliania</taxon>
    </lineage>
</organism>
<keyword evidence="3" id="KW-0812">Transmembrane</keyword>
<comment type="similarity">
    <text evidence="2 6">Belongs to the peroxisomal membrane protein PXMP2/4 family.</text>
</comment>
<dbReference type="GO" id="GO:0005737">
    <property type="term" value="C:cytoplasm"/>
    <property type="evidence" value="ECO:0007669"/>
    <property type="project" value="TreeGrafter"/>
</dbReference>
<proteinExistence type="inferred from homology"/>
<evidence type="ECO:0000313" key="7">
    <source>
        <dbReference type="EnsemblProtists" id="EOD30703"/>
    </source>
</evidence>
<evidence type="ECO:0000256" key="5">
    <source>
        <dbReference type="ARBA" id="ARBA00023136"/>
    </source>
</evidence>
<evidence type="ECO:0000256" key="2">
    <source>
        <dbReference type="ARBA" id="ARBA00006824"/>
    </source>
</evidence>
<evidence type="ECO:0008006" key="9">
    <source>
        <dbReference type="Google" id="ProtNLM"/>
    </source>
</evidence>
<evidence type="ECO:0000256" key="6">
    <source>
        <dbReference type="RuleBase" id="RU363053"/>
    </source>
</evidence>
<evidence type="ECO:0000256" key="3">
    <source>
        <dbReference type="ARBA" id="ARBA00022692"/>
    </source>
</evidence>
<dbReference type="PANTHER" id="PTHR11266">
    <property type="entry name" value="PEROXISOMAL MEMBRANE PROTEIN 2, PXMP2 MPV17"/>
    <property type="match status" value="1"/>
</dbReference>
<name>A0A0D3K4L8_EMIH1</name>
<dbReference type="GO" id="GO:0016020">
    <property type="term" value="C:membrane"/>
    <property type="evidence" value="ECO:0007669"/>
    <property type="project" value="UniProtKB-SubCell"/>
</dbReference>
<reference evidence="8" key="1">
    <citation type="journal article" date="2013" name="Nature">
        <title>Pan genome of the phytoplankton Emiliania underpins its global distribution.</title>
        <authorList>
            <person name="Read B.A."/>
            <person name="Kegel J."/>
            <person name="Klute M.J."/>
            <person name="Kuo A."/>
            <person name="Lefebvre S.C."/>
            <person name="Maumus F."/>
            <person name="Mayer C."/>
            <person name="Miller J."/>
            <person name="Monier A."/>
            <person name="Salamov A."/>
            <person name="Young J."/>
            <person name="Aguilar M."/>
            <person name="Claverie J.M."/>
            <person name="Frickenhaus S."/>
            <person name="Gonzalez K."/>
            <person name="Herman E.K."/>
            <person name="Lin Y.C."/>
            <person name="Napier J."/>
            <person name="Ogata H."/>
            <person name="Sarno A.F."/>
            <person name="Shmutz J."/>
            <person name="Schroeder D."/>
            <person name="de Vargas C."/>
            <person name="Verret F."/>
            <person name="von Dassow P."/>
            <person name="Valentin K."/>
            <person name="Van de Peer Y."/>
            <person name="Wheeler G."/>
            <person name="Dacks J.B."/>
            <person name="Delwiche C.F."/>
            <person name="Dyhrman S.T."/>
            <person name="Glockner G."/>
            <person name="John U."/>
            <person name="Richards T."/>
            <person name="Worden A.Z."/>
            <person name="Zhang X."/>
            <person name="Grigoriev I.V."/>
            <person name="Allen A.E."/>
            <person name="Bidle K."/>
            <person name="Borodovsky M."/>
            <person name="Bowler C."/>
            <person name="Brownlee C."/>
            <person name="Cock J.M."/>
            <person name="Elias M."/>
            <person name="Gladyshev V.N."/>
            <person name="Groth M."/>
            <person name="Guda C."/>
            <person name="Hadaegh A."/>
            <person name="Iglesias-Rodriguez M.D."/>
            <person name="Jenkins J."/>
            <person name="Jones B.M."/>
            <person name="Lawson T."/>
            <person name="Leese F."/>
            <person name="Lindquist E."/>
            <person name="Lobanov A."/>
            <person name="Lomsadze A."/>
            <person name="Malik S.B."/>
            <person name="Marsh M.E."/>
            <person name="Mackinder L."/>
            <person name="Mock T."/>
            <person name="Mueller-Roeber B."/>
            <person name="Pagarete A."/>
            <person name="Parker M."/>
            <person name="Probert I."/>
            <person name="Quesneville H."/>
            <person name="Raines C."/>
            <person name="Rensing S.A."/>
            <person name="Riano-Pachon D.M."/>
            <person name="Richier S."/>
            <person name="Rokitta S."/>
            <person name="Shiraiwa Y."/>
            <person name="Soanes D.M."/>
            <person name="van der Giezen M."/>
            <person name="Wahlund T.M."/>
            <person name="Williams B."/>
            <person name="Wilson W."/>
            <person name="Wolfe G."/>
            <person name="Wurch L.L."/>
        </authorList>
    </citation>
    <scope>NUCLEOTIDE SEQUENCE</scope>
</reference>
<dbReference type="KEGG" id="ehx:EMIHUDRAFT_46294"/>
<dbReference type="RefSeq" id="XP_005783132.1">
    <property type="nucleotide sequence ID" value="XM_005783075.1"/>
</dbReference>
<dbReference type="STRING" id="2903.R1D5P0"/>
<evidence type="ECO:0000256" key="4">
    <source>
        <dbReference type="ARBA" id="ARBA00022989"/>
    </source>
</evidence>
<dbReference type="EnsemblProtists" id="EOD30703">
    <property type="protein sequence ID" value="EOD30703"/>
    <property type="gene ID" value="EMIHUDRAFT_46294"/>
</dbReference>
<keyword evidence="8" id="KW-1185">Reference proteome</keyword>
<reference evidence="7" key="2">
    <citation type="submission" date="2024-10" db="UniProtKB">
        <authorList>
            <consortium name="EnsemblProtists"/>
        </authorList>
    </citation>
    <scope>IDENTIFICATION</scope>
</reference>
<keyword evidence="5" id="KW-0472">Membrane</keyword>
<dbReference type="PaxDb" id="2903-EOD30703"/>